<evidence type="ECO:0000313" key="13">
    <source>
        <dbReference type="EMBL" id="ECV9656571.1"/>
    </source>
</evidence>
<dbReference type="GO" id="GO:0106312">
    <property type="term" value="F:methylenetetrahydrofolate reductase (NADH) activity"/>
    <property type="evidence" value="ECO:0007669"/>
    <property type="project" value="UniProtKB-EC"/>
</dbReference>
<dbReference type="UniPathway" id="UPA00193"/>
<name>A0A698FEH9_CAMJU</name>
<dbReference type="GO" id="GO:0009086">
    <property type="term" value="P:methionine biosynthetic process"/>
    <property type="evidence" value="ECO:0007669"/>
    <property type="project" value="UniProtKB-KW"/>
</dbReference>
<evidence type="ECO:0000256" key="11">
    <source>
        <dbReference type="ARBA" id="ARBA00048628"/>
    </source>
</evidence>
<comment type="catalytic activity">
    <reaction evidence="11">
        <text>(6S)-5-methyl-5,6,7,8-tetrahydrofolate + NAD(+) = (6R)-5,10-methylene-5,6,7,8-tetrahydrofolate + NADH + H(+)</text>
        <dbReference type="Rhea" id="RHEA:19821"/>
        <dbReference type="ChEBI" id="CHEBI:15378"/>
        <dbReference type="ChEBI" id="CHEBI:15636"/>
        <dbReference type="ChEBI" id="CHEBI:18608"/>
        <dbReference type="ChEBI" id="CHEBI:57540"/>
        <dbReference type="ChEBI" id="CHEBI:57945"/>
        <dbReference type="EC" id="1.5.1.54"/>
    </reaction>
    <physiologicalReaction direction="right-to-left" evidence="11">
        <dbReference type="Rhea" id="RHEA:19823"/>
    </physiologicalReaction>
</comment>
<comment type="caution">
    <text evidence="13">The sequence shown here is derived from an EMBL/GenBank/DDBJ whole genome shotgun (WGS) entry which is preliminary data.</text>
</comment>
<dbReference type="EMBL" id="AAKUWM010000001">
    <property type="protein sequence ID" value="ECV9656571.1"/>
    <property type="molecule type" value="Genomic_DNA"/>
</dbReference>
<evidence type="ECO:0000256" key="12">
    <source>
        <dbReference type="RuleBase" id="RU003862"/>
    </source>
</evidence>
<dbReference type="GO" id="GO:0071949">
    <property type="term" value="F:FAD binding"/>
    <property type="evidence" value="ECO:0007669"/>
    <property type="project" value="TreeGrafter"/>
</dbReference>
<dbReference type="InterPro" id="IPR029041">
    <property type="entry name" value="FAD-linked_oxidoreductase-like"/>
</dbReference>
<keyword evidence="6 12" id="KW-0274">FAD</keyword>
<evidence type="ECO:0000256" key="8">
    <source>
        <dbReference type="ARBA" id="ARBA00023027"/>
    </source>
</evidence>
<reference evidence="13" key="1">
    <citation type="submission" date="2019-09" db="EMBL/GenBank/DDBJ databases">
        <authorList>
            <consortium name="GenomeTrakr network: Whole genome sequencing for foodborne pathogen traceback"/>
        </authorList>
    </citation>
    <scope>NUCLEOTIDE SEQUENCE [LARGE SCALE GENOMIC DNA]</scope>
    <source>
        <strain evidence="13">TTU_583</strain>
    </source>
</reference>
<evidence type="ECO:0000256" key="10">
    <source>
        <dbReference type="ARBA" id="ARBA00034478"/>
    </source>
</evidence>
<dbReference type="EC" id="1.5.1.54" evidence="12"/>
<comment type="pathway">
    <text evidence="10">Amino-acid biosynthesis; L-methionine biosynthesis via de novo pathway.</text>
</comment>
<organism evidence="13">
    <name type="scientific">Campylobacter jejuni</name>
    <dbReference type="NCBI Taxonomy" id="197"/>
    <lineage>
        <taxon>Bacteria</taxon>
        <taxon>Pseudomonadati</taxon>
        <taxon>Campylobacterota</taxon>
        <taxon>Epsilonproteobacteria</taxon>
        <taxon>Campylobacterales</taxon>
        <taxon>Campylobacteraceae</taxon>
        <taxon>Campylobacter</taxon>
    </lineage>
</organism>
<comment type="cofactor">
    <cofactor evidence="1 12">
        <name>FAD</name>
        <dbReference type="ChEBI" id="CHEBI:57692"/>
    </cofactor>
</comment>
<keyword evidence="4" id="KW-0028">Amino-acid biosynthesis</keyword>
<comment type="pathway">
    <text evidence="2 12">One-carbon metabolism; tetrahydrofolate interconversion.</text>
</comment>
<evidence type="ECO:0000256" key="9">
    <source>
        <dbReference type="ARBA" id="ARBA00023167"/>
    </source>
</evidence>
<gene>
    <name evidence="13" type="primary">metF</name>
    <name evidence="13" type="ORF">F2N06_00900</name>
</gene>
<dbReference type="NCBIfam" id="TIGR00676">
    <property type="entry name" value="fadh2"/>
    <property type="match status" value="1"/>
</dbReference>
<evidence type="ECO:0000256" key="3">
    <source>
        <dbReference type="ARBA" id="ARBA00006743"/>
    </source>
</evidence>
<keyword evidence="8" id="KW-0520">NAD</keyword>
<dbReference type="GO" id="GO:0035999">
    <property type="term" value="P:tetrahydrofolate interconversion"/>
    <property type="evidence" value="ECO:0007669"/>
    <property type="project" value="UniProtKB-UniPathway"/>
</dbReference>
<dbReference type="PANTHER" id="PTHR45754">
    <property type="entry name" value="METHYLENETETRAHYDROFOLATE REDUCTASE"/>
    <property type="match status" value="1"/>
</dbReference>
<evidence type="ECO:0000256" key="1">
    <source>
        <dbReference type="ARBA" id="ARBA00001974"/>
    </source>
</evidence>
<proteinExistence type="inferred from homology"/>
<dbReference type="GO" id="GO:0005829">
    <property type="term" value="C:cytosol"/>
    <property type="evidence" value="ECO:0007669"/>
    <property type="project" value="InterPro"/>
</dbReference>
<keyword evidence="7 12" id="KW-0560">Oxidoreductase</keyword>
<comment type="similarity">
    <text evidence="3 12">Belongs to the methylenetetrahydrofolate reductase family.</text>
</comment>
<evidence type="ECO:0000256" key="4">
    <source>
        <dbReference type="ARBA" id="ARBA00022605"/>
    </source>
</evidence>
<protein>
    <recommendedName>
        <fullName evidence="12">Methylenetetrahydrofolate reductase</fullName>
        <ecNumber evidence="12">1.5.1.54</ecNumber>
    </recommendedName>
</protein>
<evidence type="ECO:0000256" key="2">
    <source>
        <dbReference type="ARBA" id="ARBA00004777"/>
    </source>
</evidence>
<keyword evidence="9" id="KW-0486">Methionine biosynthesis</keyword>
<dbReference type="InterPro" id="IPR003171">
    <property type="entry name" value="Mehydrof_redctse-like"/>
</dbReference>
<dbReference type="AlphaFoldDB" id="A0A698FEH9"/>
<dbReference type="Pfam" id="PF02219">
    <property type="entry name" value="MTHFR"/>
    <property type="match status" value="1"/>
</dbReference>
<dbReference type="PANTHER" id="PTHR45754:SF3">
    <property type="entry name" value="METHYLENETETRAHYDROFOLATE REDUCTASE (NADPH)"/>
    <property type="match status" value="1"/>
</dbReference>
<evidence type="ECO:0000256" key="7">
    <source>
        <dbReference type="ARBA" id="ARBA00023002"/>
    </source>
</evidence>
<keyword evidence="5 12" id="KW-0285">Flavoprotein</keyword>
<evidence type="ECO:0000256" key="5">
    <source>
        <dbReference type="ARBA" id="ARBA00022630"/>
    </source>
</evidence>
<dbReference type="CDD" id="cd00537">
    <property type="entry name" value="MTHFR"/>
    <property type="match status" value="1"/>
</dbReference>
<dbReference type="SUPFAM" id="SSF51730">
    <property type="entry name" value="FAD-linked oxidoreductase"/>
    <property type="match status" value="1"/>
</dbReference>
<accession>A0A698FEH9</accession>
<evidence type="ECO:0000256" key="6">
    <source>
        <dbReference type="ARBA" id="ARBA00022827"/>
    </source>
</evidence>
<dbReference type="InterPro" id="IPR004620">
    <property type="entry name" value="MTHF_reductase_bac"/>
</dbReference>
<sequence length="282" mass="31864">MCSFSFEIFPPRRDENIKNLNAILDDLGQLSPNFISVTFGAGGSINSKNTLETASLIQEEYKIPSIVHLPCIHSSKEKIADILQECKERQLDKILALRGDVCNDLEKSKDFSYASDLISFIQKQGKFEIYAACYPEKHNESRNFIEDIHHLKNKVNAGTDKLITQLFYNNEDFYTFKQNCALANINIPIYAGIMPITNKRQVLKISQLCGAKIPPKFAKILEKYENNTLALEDAGIAYAVDQIVDLITSGVDGIHLYTMNKSKAAIKIYEAVKYLLKEEIRA</sequence>
<dbReference type="Gene3D" id="3.20.20.220">
    <property type="match status" value="1"/>
</dbReference>